<keyword evidence="1" id="KW-0812">Transmembrane</keyword>
<reference evidence="2 3" key="1">
    <citation type="journal article" date="2018" name="Nat. Ecol. Evol.">
        <title>Genomic signatures of mitonuclear coevolution across populations of Tigriopus californicus.</title>
        <authorList>
            <person name="Barreto F.S."/>
            <person name="Watson E.T."/>
            <person name="Lima T.G."/>
            <person name="Willett C.S."/>
            <person name="Edmands S."/>
            <person name="Li W."/>
            <person name="Burton R.S."/>
        </authorList>
    </citation>
    <scope>NUCLEOTIDE SEQUENCE [LARGE SCALE GENOMIC DNA]</scope>
    <source>
        <strain evidence="2 3">San Diego</strain>
    </source>
</reference>
<evidence type="ECO:0000313" key="3">
    <source>
        <dbReference type="Proteomes" id="UP000318571"/>
    </source>
</evidence>
<keyword evidence="1" id="KW-0472">Membrane</keyword>
<accession>A0A553PPA6</accession>
<gene>
    <name evidence="2" type="ORF">TCAL_09330</name>
</gene>
<feature type="transmembrane region" description="Helical" evidence="1">
    <location>
        <begin position="41"/>
        <end position="67"/>
    </location>
</feature>
<evidence type="ECO:0000256" key="1">
    <source>
        <dbReference type="SAM" id="Phobius"/>
    </source>
</evidence>
<protein>
    <submittedName>
        <fullName evidence="2">Uncharacterized protein</fullName>
    </submittedName>
</protein>
<keyword evidence="3" id="KW-1185">Reference proteome</keyword>
<sequence>MIGLHPAWPTINGTQQQISVVPVSHVASTRDHMEILIELRYWMVLILVFSLLSMLYVGLVLCFHLIYCVKTHFRCFPDLQTSVFQEHRRPEVIRRSNAPGNEHSLLQILDETSSSQHERDAALAFEATLPPPSYENLTLGVPPPPSDCSCSDIQSDSESLPDYATAVQTEIATISSGVEFRERLGGTHDDAEGQSVSSMDASVPLTAYVINLINRLMTFQEHPIPFRSPLGEDRGSYEIADVQHWVVVGILMPIVIGLYLLLVLICYYLFCKKENNWEQELQSQLHTLQQNSNDGSFTPPPSYAIFIGSGDSDFIPPSYKMLFPQASITNSVDSLQHQPEIASSSHSGSANLIDLSTPSNTIKLLPNQIHIVCETPSTALNFIQHVSQARGTHSYDSSSSFGAGPSVSYSSGPLMSSRLQGRGSQYLYFPFPHGRTPSPRQTMVPRCGSEDVGPTSELEMGRFEEEPEVGLAIFNRSRMRRGSSF</sequence>
<feature type="transmembrane region" description="Helical" evidence="1">
    <location>
        <begin position="245"/>
        <end position="270"/>
    </location>
</feature>
<comment type="caution">
    <text evidence="2">The sequence shown here is derived from an EMBL/GenBank/DDBJ whole genome shotgun (WGS) entry which is preliminary data.</text>
</comment>
<keyword evidence="1" id="KW-1133">Transmembrane helix</keyword>
<evidence type="ECO:0000313" key="2">
    <source>
        <dbReference type="EMBL" id="TRY79516.1"/>
    </source>
</evidence>
<dbReference type="EMBL" id="VCGU01000002">
    <property type="protein sequence ID" value="TRY79516.1"/>
    <property type="molecule type" value="Genomic_DNA"/>
</dbReference>
<organism evidence="2 3">
    <name type="scientific">Tigriopus californicus</name>
    <name type="common">Marine copepod</name>
    <dbReference type="NCBI Taxonomy" id="6832"/>
    <lineage>
        <taxon>Eukaryota</taxon>
        <taxon>Metazoa</taxon>
        <taxon>Ecdysozoa</taxon>
        <taxon>Arthropoda</taxon>
        <taxon>Crustacea</taxon>
        <taxon>Multicrustacea</taxon>
        <taxon>Hexanauplia</taxon>
        <taxon>Copepoda</taxon>
        <taxon>Harpacticoida</taxon>
        <taxon>Harpacticidae</taxon>
        <taxon>Tigriopus</taxon>
    </lineage>
</organism>
<dbReference type="AlphaFoldDB" id="A0A553PPA6"/>
<proteinExistence type="predicted"/>
<name>A0A553PPA6_TIGCA</name>
<dbReference type="Proteomes" id="UP000318571">
    <property type="component" value="Chromosome 6"/>
</dbReference>